<comment type="caution">
    <text evidence="2">The sequence shown here is derived from an EMBL/GenBank/DDBJ whole genome shotgun (WGS) entry which is preliminary data.</text>
</comment>
<feature type="compositionally biased region" description="Basic and acidic residues" evidence="1">
    <location>
        <begin position="28"/>
        <end position="41"/>
    </location>
</feature>
<organism evidence="2 3">
    <name type="scientific">Paenibacillus sacheonensis</name>
    <dbReference type="NCBI Taxonomy" id="742054"/>
    <lineage>
        <taxon>Bacteria</taxon>
        <taxon>Bacillati</taxon>
        <taxon>Bacillota</taxon>
        <taxon>Bacilli</taxon>
        <taxon>Bacillales</taxon>
        <taxon>Paenibacillaceae</taxon>
        <taxon>Paenibacillus</taxon>
    </lineage>
</organism>
<proteinExistence type="predicted"/>
<reference evidence="2 3" key="1">
    <citation type="submission" date="2020-01" db="EMBL/GenBank/DDBJ databases">
        <title>Paenibacillus soybeanensis sp. nov. isolated from the nodules of soybean (Glycine max(L.) Merr).</title>
        <authorList>
            <person name="Wang H."/>
        </authorList>
    </citation>
    <scope>NUCLEOTIDE SEQUENCE [LARGE SCALE GENOMIC DNA]</scope>
    <source>
        <strain evidence="2 3">DSM 23054</strain>
    </source>
</reference>
<dbReference type="AlphaFoldDB" id="A0A7X5BWP6"/>
<accession>A0A7X5BWP6</accession>
<protein>
    <submittedName>
        <fullName evidence="2">Uncharacterized protein</fullName>
    </submittedName>
</protein>
<dbReference type="Proteomes" id="UP000558113">
    <property type="component" value="Unassembled WGS sequence"/>
</dbReference>
<evidence type="ECO:0000313" key="2">
    <source>
        <dbReference type="EMBL" id="NBC67501.1"/>
    </source>
</evidence>
<feature type="region of interest" description="Disordered" evidence="1">
    <location>
        <begin position="28"/>
        <end position="56"/>
    </location>
</feature>
<gene>
    <name evidence="2" type="ORF">GT003_00650</name>
</gene>
<sequence length="56" mass="6526">MKRRSWGVTYTALLCRLILDENKWESQERYANHDPMEDRLGRTASRTGSSRKAGAR</sequence>
<dbReference type="EMBL" id="JAAAMU010000001">
    <property type="protein sequence ID" value="NBC67501.1"/>
    <property type="molecule type" value="Genomic_DNA"/>
</dbReference>
<name>A0A7X5BWP6_9BACL</name>
<evidence type="ECO:0000256" key="1">
    <source>
        <dbReference type="SAM" id="MobiDB-lite"/>
    </source>
</evidence>
<keyword evidence="3" id="KW-1185">Reference proteome</keyword>
<evidence type="ECO:0000313" key="3">
    <source>
        <dbReference type="Proteomes" id="UP000558113"/>
    </source>
</evidence>
<dbReference type="RefSeq" id="WP_161693352.1">
    <property type="nucleotide sequence ID" value="NZ_JAAAMU010000001.1"/>
</dbReference>